<reference evidence="5" key="1">
    <citation type="submission" date="2021-01" db="UniProtKB">
        <authorList>
            <consortium name="EnsemblMetazoa"/>
        </authorList>
    </citation>
    <scope>IDENTIFICATION</scope>
</reference>
<feature type="compositionally biased region" description="Basic and acidic residues" evidence="4">
    <location>
        <begin position="207"/>
        <end position="216"/>
    </location>
</feature>
<evidence type="ECO:0000256" key="4">
    <source>
        <dbReference type="SAM" id="MobiDB-lite"/>
    </source>
</evidence>
<keyword evidence="6" id="KW-1185">Reference proteome</keyword>
<name>A0A7M5WMN2_9CNID</name>
<evidence type="ECO:0000313" key="5">
    <source>
        <dbReference type="EnsemblMetazoa" id="CLYHEMP011834.1"/>
    </source>
</evidence>
<dbReference type="PRINTS" id="PR02075">
    <property type="entry name" value="FIBSHEATHIP1"/>
</dbReference>
<proteinExistence type="inferred from homology"/>
<dbReference type="Proteomes" id="UP000594262">
    <property type="component" value="Unplaced"/>
</dbReference>
<evidence type="ECO:0000313" key="6">
    <source>
        <dbReference type="Proteomes" id="UP000594262"/>
    </source>
</evidence>
<dbReference type="Pfam" id="PF15554">
    <property type="entry name" value="FSIP1"/>
    <property type="match status" value="1"/>
</dbReference>
<feature type="region of interest" description="Disordered" evidence="4">
    <location>
        <begin position="187"/>
        <end position="216"/>
    </location>
</feature>
<dbReference type="InterPro" id="IPR026246">
    <property type="entry name" value="Fsip1"/>
</dbReference>
<dbReference type="PANTHER" id="PTHR22012:SF2">
    <property type="entry name" value="FIBROUS SHEATH-INTERACTING PROTEIN 1"/>
    <property type="match status" value="1"/>
</dbReference>
<comment type="similarity">
    <text evidence="1">Belongs to the FSIP1 family.</text>
</comment>
<protein>
    <recommendedName>
        <fullName evidence="2">Fibrous sheath-interacting protein 1</fullName>
    </recommendedName>
</protein>
<evidence type="ECO:0000256" key="1">
    <source>
        <dbReference type="ARBA" id="ARBA00010495"/>
    </source>
</evidence>
<dbReference type="OrthoDB" id="5977381at2759"/>
<organism evidence="5 6">
    <name type="scientific">Clytia hemisphaerica</name>
    <dbReference type="NCBI Taxonomy" id="252671"/>
    <lineage>
        <taxon>Eukaryota</taxon>
        <taxon>Metazoa</taxon>
        <taxon>Cnidaria</taxon>
        <taxon>Hydrozoa</taxon>
        <taxon>Hydroidolina</taxon>
        <taxon>Leptothecata</taxon>
        <taxon>Obeliida</taxon>
        <taxon>Clytiidae</taxon>
        <taxon>Clytia</taxon>
    </lineage>
</organism>
<sequence length="432" mass="49274">MFSRPSSGERSRPSSITRSIRGSFSSGLEVLPPDLRDVTTPLEIEVVEQHDDTNDFSEVEEAVCRSSTSIADKEVKKDTNDTTASKKEETELERKIRKGLKKIEKLDKILTDKIEKEREVKRERFALERDFQTQIQTLIQEKGLENIVGSQQLLSLCAATDLKPNEDCDDDFTNQIFSTQIDSQFYEKRNSSSQSNDLSEDVEDDSNTEKKSKKDKNKTDFIRRNIHLASHFNETVALTDEERKRLEELLSDDTDLLIGENPFSTPAIKDDGFRFSINDQKLIEDIDLQLKEFLSEEEYNSAMLSESQTTVSSMTSTRFDEEFTSVEGLAACGEKVLNEGHDQRNMVQRLNAIEEKLQQLRLTADSPTYEKIDPDLLRSLLNVDSRMTSDSRSICDSVRTNSEICFEGDENCTDVSIDESYDPRESVISQND</sequence>
<dbReference type="GeneID" id="136809855"/>
<dbReference type="EnsemblMetazoa" id="CLYHEMT011834.1">
    <property type="protein sequence ID" value="CLYHEMP011834.1"/>
    <property type="gene ID" value="CLYHEMG011834"/>
</dbReference>
<evidence type="ECO:0000256" key="3">
    <source>
        <dbReference type="ARBA" id="ARBA00023054"/>
    </source>
</evidence>
<accession>A0A7M5WMN2</accession>
<feature type="region of interest" description="Disordered" evidence="4">
    <location>
        <begin position="1"/>
        <end position="32"/>
    </location>
</feature>
<evidence type="ECO:0000256" key="2">
    <source>
        <dbReference type="ARBA" id="ARBA00019480"/>
    </source>
</evidence>
<dbReference type="PANTHER" id="PTHR22012">
    <property type="entry name" value="FIBROUS SHEATH INTERACTING PROTEIN 1"/>
    <property type="match status" value="1"/>
</dbReference>
<feature type="compositionally biased region" description="Basic and acidic residues" evidence="4">
    <location>
        <begin position="71"/>
        <end position="87"/>
    </location>
</feature>
<feature type="compositionally biased region" description="Low complexity" evidence="4">
    <location>
        <begin position="13"/>
        <end position="23"/>
    </location>
</feature>
<dbReference type="AlphaFoldDB" id="A0A7M5WMN2"/>
<dbReference type="RefSeq" id="XP_066922511.1">
    <property type="nucleotide sequence ID" value="XM_067066410.1"/>
</dbReference>
<feature type="region of interest" description="Disordered" evidence="4">
    <location>
        <begin position="68"/>
        <end position="87"/>
    </location>
</feature>
<keyword evidence="3" id="KW-0175">Coiled coil</keyword>